<feature type="compositionally biased region" description="Low complexity" evidence="15">
    <location>
        <begin position="21"/>
        <end position="37"/>
    </location>
</feature>
<dbReference type="InterPro" id="IPR003660">
    <property type="entry name" value="HAMP_dom"/>
</dbReference>
<keyword evidence="9 19" id="KW-0418">Kinase</keyword>
<dbReference type="Pfam" id="PF00672">
    <property type="entry name" value="HAMP"/>
    <property type="match status" value="1"/>
</dbReference>
<dbReference type="EMBL" id="PKKJ01000001">
    <property type="protein sequence ID" value="PKY67010.1"/>
    <property type="molecule type" value="Genomic_DNA"/>
</dbReference>
<dbReference type="Pfam" id="PF02518">
    <property type="entry name" value="HATPase_c"/>
    <property type="match status" value="1"/>
</dbReference>
<evidence type="ECO:0000256" key="9">
    <source>
        <dbReference type="ARBA" id="ARBA00022777"/>
    </source>
</evidence>
<dbReference type="OrthoDB" id="9786919at2"/>
<name>A0A2I1I7A5_9ACTO</name>
<keyword evidence="4" id="KW-1003">Cell membrane</keyword>
<proteinExistence type="predicted"/>
<dbReference type="InterPro" id="IPR004358">
    <property type="entry name" value="Sig_transdc_His_kin-like_C"/>
</dbReference>
<evidence type="ECO:0000256" key="10">
    <source>
        <dbReference type="ARBA" id="ARBA00022840"/>
    </source>
</evidence>
<dbReference type="CDD" id="cd00082">
    <property type="entry name" value="HisKA"/>
    <property type="match status" value="1"/>
</dbReference>
<dbReference type="SUPFAM" id="SSF158472">
    <property type="entry name" value="HAMP domain-like"/>
    <property type="match status" value="1"/>
</dbReference>
<evidence type="ECO:0000256" key="8">
    <source>
        <dbReference type="ARBA" id="ARBA00022741"/>
    </source>
</evidence>
<evidence type="ECO:0000256" key="4">
    <source>
        <dbReference type="ARBA" id="ARBA00022475"/>
    </source>
</evidence>
<evidence type="ECO:0000256" key="7">
    <source>
        <dbReference type="ARBA" id="ARBA00022692"/>
    </source>
</evidence>
<dbReference type="AlphaFoldDB" id="A0A2I1I7A5"/>
<dbReference type="Gene3D" id="3.30.565.10">
    <property type="entry name" value="Histidine kinase-like ATPase, C-terminal domain"/>
    <property type="match status" value="1"/>
</dbReference>
<organism evidence="19 20">
    <name type="scientific">Schaalia turicensis</name>
    <dbReference type="NCBI Taxonomy" id="131111"/>
    <lineage>
        <taxon>Bacteria</taxon>
        <taxon>Bacillati</taxon>
        <taxon>Actinomycetota</taxon>
        <taxon>Actinomycetes</taxon>
        <taxon>Actinomycetales</taxon>
        <taxon>Actinomycetaceae</taxon>
        <taxon>Schaalia</taxon>
    </lineage>
</organism>
<dbReference type="Proteomes" id="UP000234545">
    <property type="component" value="Unassembled WGS sequence"/>
</dbReference>
<keyword evidence="11 16" id="KW-1133">Transmembrane helix</keyword>
<dbReference type="PANTHER" id="PTHR44936:SF10">
    <property type="entry name" value="SENSOR PROTEIN RSTB"/>
    <property type="match status" value="1"/>
</dbReference>
<evidence type="ECO:0000256" key="15">
    <source>
        <dbReference type="SAM" id="MobiDB-lite"/>
    </source>
</evidence>
<evidence type="ECO:0000256" key="14">
    <source>
        <dbReference type="ARBA" id="ARBA00035305"/>
    </source>
</evidence>
<dbReference type="GO" id="GO:0005524">
    <property type="term" value="F:ATP binding"/>
    <property type="evidence" value="ECO:0007669"/>
    <property type="project" value="UniProtKB-KW"/>
</dbReference>
<dbReference type="Pfam" id="PF00512">
    <property type="entry name" value="HisKA"/>
    <property type="match status" value="1"/>
</dbReference>
<dbReference type="PRINTS" id="PR00344">
    <property type="entry name" value="BCTRLSENSOR"/>
</dbReference>
<keyword evidence="13 16" id="KW-0472">Membrane</keyword>
<dbReference type="FunFam" id="1.10.287.130:FF:000010">
    <property type="entry name" value="Two-component sensor histidine kinase"/>
    <property type="match status" value="1"/>
</dbReference>
<dbReference type="InterPro" id="IPR036890">
    <property type="entry name" value="HATPase_C_sf"/>
</dbReference>
<dbReference type="CDD" id="cd06225">
    <property type="entry name" value="HAMP"/>
    <property type="match status" value="1"/>
</dbReference>
<dbReference type="FunFam" id="3.30.565.10:FF:000013">
    <property type="entry name" value="Two-component sensor histidine kinase"/>
    <property type="match status" value="1"/>
</dbReference>
<protein>
    <recommendedName>
        <fullName evidence="14">Sensor histidine kinase MtrB</fullName>
        <ecNumber evidence="3">2.7.13.3</ecNumber>
    </recommendedName>
</protein>
<keyword evidence="12" id="KW-0902">Two-component regulatory system</keyword>
<dbReference type="InterPro" id="IPR003661">
    <property type="entry name" value="HisK_dim/P_dom"/>
</dbReference>
<evidence type="ECO:0000256" key="13">
    <source>
        <dbReference type="ARBA" id="ARBA00023136"/>
    </source>
</evidence>
<feature type="domain" description="HAMP" evidence="18">
    <location>
        <begin position="282"/>
        <end position="334"/>
    </location>
</feature>
<feature type="transmembrane region" description="Helical" evidence="16">
    <location>
        <begin position="85"/>
        <end position="107"/>
    </location>
</feature>
<keyword evidence="5" id="KW-0597">Phosphoprotein</keyword>
<evidence type="ECO:0000256" key="3">
    <source>
        <dbReference type="ARBA" id="ARBA00012438"/>
    </source>
</evidence>
<dbReference type="SUPFAM" id="SSF55874">
    <property type="entry name" value="ATPase domain of HSP90 chaperone/DNA topoisomerase II/histidine kinase"/>
    <property type="match status" value="1"/>
</dbReference>
<evidence type="ECO:0000313" key="19">
    <source>
        <dbReference type="EMBL" id="PKY67010.1"/>
    </source>
</evidence>
<dbReference type="CDD" id="cd00075">
    <property type="entry name" value="HATPase"/>
    <property type="match status" value="1"/>
</dbReference>
<dbReference type="InterPro" id="IPR047669">
    <property type="entry name" value="MtrAB_MtrB"/>
</dbReference>
<dbReference type="InterPro" id="IPR003594">
    <property type="entry name" value="HATPase_dom"/>
</dbReference>
<keyword evidence="6" id="KW-0808">Transferase</keyword>
<dbReference type="PROSITE" id="PS50885">
    <property type="entry name" value="HAMP"/>
    <property type="match status" value="1"/>
</dbReference>
<dbReference type="SMART" id="SM00388">
    <property type="entry name" value="HisKA"/>
    <property type="match status" value="1"/>
</dbReference>
<dbReference type="InterPro" id="IPR005467">
    <property type="entry name" value="His_kinase_dom"/>
</dbReference>
<evidence type="ECO:0000256" key="2">
    <source>
        <dbReference type="ARBA" id="ARBA00004651"/>
    </source>
</evidence>
<evidence type="ECO:0000256" key="12">
    <source>
        <dbReference type="ARBA" id="ARBA00023012"/>
    </source>
</evidence>
<dbReference type="Gene3D" id="6.10.340.10">
    <property type="match status" value="1"/>
</dbReference>
<feature type="transmembrane region" description="Helical" evidence="16">
    <location>
        <begin position="261"/>
        <end position="282"/>
    </location>
</feature>
<dbReference type="SUPFAM" id="SSF47384">
    <property type="entry name" value="Homodimeric domain of signal transducing histidine kinase"/>
    <property type="match status" value="1"/>
</dbReference>
<dbReference type="Gene3D" id="1.10.287.130">
    <property type="match status" value="1"/>
</dbReference>
<dbReference type="SMART" id="SM00387">
    <property type="entry name" value="HATPase_c"/>
    <property type="match status" value="1"/>
</dbReference>
<keyword evidence="7 16" id="KW-0812">Transmembrane</keyword>
<dbReference type="GO" id="GO:0000155">
    <property type="term" value="F:phosphorelay sensor kinase activity"/>
    <property type="evidence" value="ECO:0007669"/>
    <property type="project" value="InterPro"/>
</dbReference>
<comment type="caution">
    <text evidence="19">The sequence shown here is derived from an EMBL/GenBank/DDBJ whole genome shotgun (WGS) entry which is preliminary data.</text>
</comment>
<evidence type="ECO:0000256" key="1">
    <source>
        <dbReference type="ARBA" id="ARBA00000085"/>
    </source>
</evidence>
<accession>A0A2I1I7A5</accession>
<dbReference type="PANTHER" id="PTHR44936">
    <property type="entry name" value="SENSOR PROTEIN CREC"/>
    <property type="match status" value="1"/>
</dbReference>
<comment type="subcellular location">
    <subcellularLocation>
        <location evidence="2">Cell membrane</location>
        <topology evidence="2">Multi-pass membrane protein</topology>
    </subcellularLocation>
</comment>
<evidence type="ECO:0000313" key="20">
    <source>
        <dbReference type="Proteomes" id="UP000234545"/>
    </source>
</evidence>
<reference evidence="19 20" key="1">
    <citation type="submission" date="2017-12" db="EMBL/GenBank/DDBJ databases">
        <title>Phylogenetic diversity of female urinary microbiome.</title>
        <authorList>
            <person name="Thomas-White K."/>
            <person name="Wolfe A.J."/>
        </authorList>
    </citation>
    <scope>NUCLEOTIDE SEQUENCE [LARGE SCALE GENOMIC DNA]</scope>
    <source>
        <strain evidence="19 20">UMB0250</strain>
    </source>
</reference>
<dbReference type="InterPro" id="IPR050980">
    <property type="entry name" value="2C_sensor_his_kinase"/>
</dbReference>
<dbReference type="SMART" id="SM00304">
    <property type="entry name" value="HAMP"/>
    <property type="match status" value="1"/>
</dbReference>
<dbReference type="EC" id="2.7.13.3" evidence="3"/>
<dbReference type="NCBIfam" id="NF040691">
    <property type="entry name" value="MtrAB_MtrB"/>
    <property type="match status" value="1"/>
</dbReference>
<keyword evidence="10" id="KW-0067">ATP-binding</keyword>
<evidence type="ECO:0000256" key="5">
    <source>
        <dbReference type="ARBA" id="ARBA00022553"/>
    </source>
</evidence>
<evidence type="ECO:0000259" key="17">
    <source>
        <dbReference type="PROSITE" id="PS50109"/>
    </source>
</evidence>
<dbReference type="InterPro" id="IPR036097">
    <property type="entry name" value="HisK_dim/P_sf"/>
</dbReference>
<evidence type="ECO:0000259" key="18">
    <source>
        <dbReference type="PROSITE" id="PS50885"/>
    </source>
</evidence>
<evidence type="ECO:0000256" key="6">
    <source>
        <dbReference type="ARBA" id="ARBA00022679"/>
    </source>
</evidence>
<comment type="catalytic activity">
    <reaction evidence="1">
        <text>ATP + protein L-histidine = ADP + protein N-phospho-L-histidine.</text>
        <dbReference type="EC" id="2.7.13.3"/>
    </reaction>
</comment>
<dbReference type="GO" id="GO:0005886">
    <property type="term" value="C:plasma membrane"/>
    <property type="evidence" value="ECO:0007669"/>
    <property type="project" value="UniProtKB-SubCell"/>
</dbReference>
<feature type="region of interest" description="Disordered" evidence="15">
    <location>
        <begin position="1"/>
        <end position="41"/>
    </location>
</feature>
<gene>
    <name evidence="19" type="ORF">CYJ25_01865</name>
</gene>
<evidence type="ECO:0000256" key="11">
    <source>
        <dbReference type="ARBA" id="ARBA00022989"/>
    </source>
</evidence>
<dbReference type="PROSITE" id="PS50109">
    <property type="entry name" value="HIS_KIN"/>
    <property type="match status" value="1"/>
</dbReference>
<keyword evidence="8" id="KW-0547">Nucleotide-binding</keyword>
<feature type="domain" description="Histidine kinase" evidence="17">
    <location>
        <begin position="349"/>
        <end position="566"/>
    </location>
</feature>
<sequence>MPAQAPDRSPASDTDSELVQDDAVASTSDVASSPDTPGQKYPRLKKWVQNLHSRVRKWTNCRVYTAVYRSGPARAVRASLSLRSALAITVAALGVITVFGLLVSAELKDTAFESRRTQILEDAALRFTSAQVVFDQSTASTPDQVQEAARQVVQNIRASAGGAGAVSVVLLRSQTSTSTFRINQIVDADVDALIDTEMRDAVRNGGQAQWKSVAIPANGDDVDPGILVGTTVRLPRAGTHELYIVYSLASDQRQVNMVMRVLLVAAIPLMIALPVGAFWMLFQLLRPVRKTADAAKKLAAGDLDVRLDVKGSDEMAQLSGAFNLMAESLQLKIEEYDELSQLQQRFVSDVSHELRTPLTTIKMADSVIWDNRDALPSLAKRSAELLHDQTDRMDSLFTDLLEISRYDARSADLEAEMTDLKTLVARVIEANTELAYRLGVPVALHAGEERCAAPIDVRRIERVLRNLLVNALEFAEGTPVDITVAQSQTDVAVRVRDHGTGMSEETASHVFDRFFRADSSRKRTTGGTGLGLSISAEDVALHGGTLVATGKIGEGASFVMTLPKAAGGTVVSTPLELWEEAT</sequence>
<evidence type="ECO:0000256" key="16">
    <source>
        <dbReference type="SAM" id="Phobius"/>
    </source>
</evidence>